<dbReference type="CDD" id="cd00338">
    <property type="entry name" value="Ser_Recombinase"/>
    <property type="match status" value="1"/>
</dbReference>
<comment type="caution">
    <text evidence="3">The sequence shown here is derived from an EMBL/GenBank/DDBJ whole genome shotgun (WGS) entry which is preliminary data.</text>
</comment>
<dbReference type="GO" id="GO:0003677">
    <property type="term" value="F:DNA binding"/>
    <property type="evidence" value="ECO:0007669"/>
    <property type="project" value="InterPro"/>
</dbReference>
<protein>
    <recommendedName>
        <fullName evidence="2">Recombinase domain-containing protein</fullName>
    </recommendedName>
</protein>
<feature type="non-terminal residue" evidence="3">
    <location>
        <position position="279"/>
    </location>
</feature>
<dbReference type="SMART" id="SM00857">
    <property type="entry name" value="Resolvase"/>
    <property type="match status" value="1"/>
</dbReference>
<dbReference type="PANTHER" id="PTHR30461:SF23">
    <property type="entry name" value="DNA RECOMBINASE-RELATED"/>
    <property type="match status" value="1"/>
</dbReference>
<proteinExistence type="predicted"/>
<dbReference type="PANTHER" id="PTHR30461">
    <property type="entry name" value="DNA-INVERTASE FROM LAMBDOID PROPHAGE"/>
    <property type="match status" value="1"/>
</dbReference>
<evidence type="ECO:0000313" key="3">
    <source>
        <dbReference type="EMBL" id="GAG94809.1"/>
    </source>
</evidence>
<reference evidence="3" key="1">
    <citation type="journal article" date="2014" name="Front. Microbiol.">
        <title>High frequency of phylogenetically diverse reductive dehalogenase-homologous genes in deep subseafloor sedimentary metagenomes.</title>
        <authorList>
            <person name="Kawai M."/>
            <person name="Futagami T."/>
            <person name="Toyoda A."/>
            <person name="Takaki Y."/>
            <person name="Nishi S."/>
            <person name="Hori S."/>
            <person name="Arai W."/>
            <person name="Tsubouchi T."/>
            <person name="Morono Y."/>
            <person name="Uchiyama I."/>
            <person name="Ito T."/>
            <person name="Fujiyama A."/>
            <person name="Inagaki F."/>
            <person name="Takami H."/>
        </authorList>
    </citation>
    <scope>NUCLEOTIDE SEQUENCE</scope>
    <source>
        <strain evidence="3">Expedition CK06-06</strain>
    </source>
</reference>
<evidence type="ECO:0000259" key="2">
    <source>
        <dbReference type="PROSITE" id="PS51737"/>
    </source>
</evidence>
<dbReference type="Pfam" id="PF00239">
    <property type="entry name" value="Resolvase"/>
    <property type="match status" value="1"/>
</dbReference>
<feature type="domain" description="Recombinase" evidence="2">
    <location>
        <begin position="165"/>
        <end position="276"/>
    </location>
</feature>
<dbReference type="EMBL" id="BART01026264">
    <property type="protein sequence ID" value="GAG94809.1"/>
    <property type="molecule type" value="Genomic_DNA"/>
</dbReference>
<dbReference type="InterPro" id="IPR011109">
    <property type="entry name" value="DNA_bind_recombinase_dom"/>
</dbReference>
<organism evidence="3">
    <name type="scientific">marine sediment metagenome</name>
    <dbReference type="NCBI Taxonomy" id="412755"/>
    <lineage>
        <taxon>unclassified sequences</taxon>
        <taxon>metagenomes</taxon>
        <taxon>ecological metagenomes</taxon>
    </lineage>
</organism>
<name>X1BFT3_9ZZZZ</name>
<evidence type="ECO:0000256" key="1">
    <source>
        <dbReference type="SAM" id="MobiDB-lite"/>
    </source>
</evidence>
<dbReference type="GO" id="GO:0000150">
    <property type="term" value="F:DNA strand exchange activity"/>
    <property type="evidence" value="ECO:0007669"/>
    <property type="project" value="InterPro"/>
</dbReference>
<dbReference type="InterPro" id="IPR036162">
    <property type="entry name" value="Resolvase-like_N_sf"/>
</dbReference>
<feature type="non-terminal residue" evidence="3">
    <location>
        <position position="1"/>
    </location>
</feature>
<dbReference type="PROSITE" id="PS51737">
    <property type="entry name" value="RECOMBINASE_DNA_BIND"/>
    <property type="match status" value="1"/>
</dbReference>
<dbReference type="InterPro" id="IPR006119">
    <property type="entry name" value="Resolv_N"/>
</dbReference>
<gene>
    <name evidence="3" type="ORF">S01H4_46908</name>
</gene>
<dbReference type="AlphaFoldDB" id="X1BFT3"/>
<dbReference type="InterPro" id="IPR038109">
    <property type="entry name" value="DNA_bind_recomb_sf"/>
</dbReference>
<dbReference type="SUPFAM" id="SSF53041">
    <property type="entry name" value="Resolvase-like"/>
    <property type="match status" value="1"/>
</dbReference>
<dbReference type="Gene3D" id="3.90.1750.20">
    <property type="entry name" value="Putative Large Serine Recombinase, Chain B, Domain 2"/>
    <property type="match status" value="1"/>
</dbReference>
<dbReference type="Pfam" id="PF07508">
    <property type="entry name" value="Recombinase"/>
    <property type="match status" value="1"/>
</dbReference>
<sequence>EKQAYIKPANHNKNGNFAEMKESPKAQQNDCRDYCEKMGYQVHAVYQDIKKYRVGNRLVQPSGTRTDRPEFQKMLSDARDGKLDVIIAWREDRLYRSYRPMLDVLDCLDQADVDLELVKETFDKKMAPVKAWAARMELDARHNRYVMGIATNRLAKGKPLNHPPPFGYTRDSDGRYKINPKESKWVTKLFTWYADGDSWSVIRKRFINLKAPQRNEEATYLWNATVLQRMLRNKLYWTGVHNVNWDGTIYGIPIPVIIEPELAQRVLERKKRFKRHPAG</sequence>
<feature type="region of interest" description="Disordered" evidence="1">
    <location>
        <begin position="1"/>
        <end position="23"/>
    </location>
</feature>
<dbReference type="Gene3D" id="3.40.50.1390">
    <property type="entry name" value="Resolvase, N-terminal catalytic domain"/>
    <property type="match status" value="1"/>
</dbReference>
<dbReference type="InterPro" id="IPR050639">
    <property type="entry name" value="SSR_resolvase"/>
</dbReference>
<accession>X1BFT3</accession>